<sequence>MRKDQHEREGEPARHAAVTREHQAPVGVQALGQAALPADALVLEGLVVFRGLGPAHGIGHEFHLVRLAFLAQQAVHADDQFHVLADRVGTVAAGLDHGVLAEHAERAGDDQHAVHGRPAEASEQERAQVFHDLEQRPHVRRQADLREKAARHLAPVGDADRAARRDDGRVAQERFRDLFQAVALQDRVGIDAAHERIARRVDARVQRVGLAAVLLVDHAQVREARGAVDLADLLRPDLAAVGLGERQQAELALQDLERAVLRPVVHDQHFVFGIRQLQHRAHRGRDRRFLVIRGHEDADGRLQAGIDARQVVEHLFLALAVQGAQRQHVQHEVTAVEQDEVAQDEPGDELDEQVVRHQALLSDVRCSAITCARISAAKRSVSAACSASSSAWPSQGSSTMACAAR</sequence>
<dbReference type="Proteomes" id="UP000008311">
    <property type="component" value="Unassembled WGS sequence"/>
</dbReference>
<gene>
    <name evidence="2" type="ORF">RCOM_2059030</name>
</gene>
<dbReference type="InParanoid" id="B9TIC1"/>
<organism evidence="2 3">
    <name type="scientific">Ricinus communis</name>
    <name type="common">Castor bean</name>
    <dbReference type="NCBI Taxonomy" id="3988"/>
    <lineage>
        <taxon>Eukaryota</taxon>
        <taxon>Viridiplantae</taxon>
        <taxon>Streptophyta</taxon>
        <taxon>Embryophyta</taxon>
        <taxon>Tracheophyta</taxon>
        <taxon>Spermatophyta</taxon>
        <taxon>Magnoliopsida</taxon>
        <taxon>eudicotyledons</taxon>
        <taxon>Gunneridae</taxon>
        <taxon>Pentapetalae</taxon>
        <taxon>rosids</taxon>
        <taxon>fabids</taxon>
        <taxon>Malpighiales</taxon>
        <taxon>Euphorbiaceae</taxon>
        <taxon>Acalyphoideae</taxon>
        <taxon>Acalypheae</taxon>
        <taxon>Ricinus</taxon>
    </lineage>
</organism>
<feature type="region of interest" description="Disordered" evidence="1">
    <location>
        <begin position="1"/>
        <end position="21"/>
    </location>
</feature>
<accession>B9TIC1</accession>
<dbReference type="eggNOG" id="ENOG502SUBG">
    <property type="taxonomic scope" value="Eukaryota"/>
</dbReference>
<reference evidence="3" key="1">
    <citation type="journal article" date="2010" name="Nat. Biotechnol.">
        <title>Draft genome sequence of the oilseed species Ricinus communis.</title>
        <authorList>
            <person name="Chan A.P."/>
            <person name="Crabtree J."/>
            <person name="Zhao Q."/>
            <person name="Lorenzi H."/>
            <person name="Orvis J."/>
            <person name="Puiu D."/>
            <person name="Melake-Berhan A."/>
            <person name="Jones K.M."/>
            <person name="Redman J."/>
            <person name="Chen G."/>
            <person name="Cahoon E.B."/>
            <person name="Gedil M."/>
            <person name="Stanke M."/>
            <person name="Haas B.J."/>
            <person name="Wortman J.R."/>
            <person name="Fraser-Liggett C.M."/>
            <person name="Ravel J."/>
            <person name="Rabinowicz P.D."/>
        </authorList>
    </citation>
    <scope>NUCLEOTIDE SEQUENCE [LARGE SCALE GENOMIC DNA]</scope>
    <source>
        <strain evidence="3">cv. Hale</strain>
    </source>
</reference>
<evidence type="ECO:0000313" key="3">
    <source>
        <dbReference type="Proteomes" id="UP000008311"/>
    </source>
</evidence>
<keyword evidence="3" id="KW-1185">Reference proteome</keyword>
<proteinExistence type="predicted"/>
<evidence type="ECO:0000313" key="2">
    <source>
        <dbReference type="EMBL" id="EEF24393.1"/>
    </source>
</evidence>
<protein>
    <submittedName>
        <fullName evidence="2">Uncharacterized protein</fullName>
    </submittedName>
</protein>
<name>B9TIC1_RICCO</name>
<dbReference type="EMBL" id="EQ982372">
    <property type="protein sequence ID" value="EEF24393.1"/>
    <property type="molecule type" value="Genomic_DNA"/>
</dbReference>
<evidence type="ECO:0000256" key="1">
    <source>
        <dbReference type="SAM" id="MobiDB-lite"/>
    </source>
</evidence>
<dbReference type="AlphaFoldDB" id="B9TIC1"/>